<dbReference type="SUPFAM" id="SSF54826">
    <property type="entry name" value="Enolase N-terminal domain-like"/>
    <property type="match status" value="1"/>
</dbReference>
<dbReference type="SUPFAM" id="SSF51604">
    <property type="entry name" value="Enolase C-terminal domain-like"/>
    <property type="match status" value="1"/>
</dbReference>
<evidence type="ECO:0000313" key="2">
    <source>
        <dbReference type="Proteomes" id="UP001595799"/>
    </source>
</evidence>
<dbReference type="EMBL" id="JBHSCW010000007">
    <property type="protein sequence ID" value="MFC4352633.1"/>
    <property type="molecule type" value="Genomic_DNA"/>
</dbReference>
<comment type="caution">
    <text evidence="1">The sequence shown here is derived from an EMBL/GenBank/DDBJ whole genome shotgun (WGS) entry which is preliminary data.</text>
</comment>
<keyword evidence="2" id="KW-1185">Reference proteome</keyword>
<dbReference type="InterPro" id="IPR029017">
    <property type="entry name" value="Enolase-like_N"/>
</dbReference>
<proteinExistence type="predicted"/>
<organism evidence="1 2">
    <name type="scientific">Fodinicurvata halophila</name>
    <dbReference type="NCBI Taxonomy" id="1419723"/>
    <lineage>
        <taxon>Bacteria</taxon>
        <taxon>Pseudomonadati</taxon>
        <taxon>Pseudomonadota</taxon>
        <taxon>Alphaproteobacteria</taxon>
        <taxon>Rhodospirillales</taxon>
        <taxon>Rhodovibrionaceae</taxon>
        <taxon>Fodinicurvata</taxon>
    </lineage>
</organism>
<accession>A0ABV8UQ66</accession>
<sequence>MTLRLKVVDSRVGIHNAFTRMPFRFGVVTMTAAPVATLEVTVETTDGRRERGYAGDFLAYKWFDKRPEKTAADNVHDLLSAMREARAIYQQAEADTPFALWRSLHPEIERVVLETGFNRLGASFASSMVERAIIDAAGRLSGQSFHRMVHDDTLGIRPQEVLPELSSDDMLAALPETPLERVALRHTVGLVDPLSAADVEPDARIDDGFPETLEAYLHEDKLRYLKVKVSGEADKDIDRLTRIAEILRQHDRPVSISLDGNEQYRSIDGFAELMEHIRATPALADFYKAILFIEQPLTRDVAMDEVIGPEAAATIGRPLIIDEADGWTTAFHEATRLGYHGVSHKNCKGVFRSLVNSALAHRLNSQAGEQRYFLSAEDLTTLPVVPLQADLAVVATLGIPHVERNGHHYFRGLDHLPGETQEAALAAHPDLYERRAGGVSLRISEGGLQVSSLQLPGLGVGTPPSLETAIPEETWSFDMLAREDS</sequence>
<dbReference type="Gene3D" id="3.20.20.120">
    <property type="entry name" value="Enolase-like C-terminal domain"/>
    <property type="match status" value="1"/>
</dbReference>
<reference evidence="2" key="1">
    <citation type="journal article" date="2019" name="Int. J. Syst. Evol. Microbiol.">
        <title>The Global Catalogue of Microorganisms (GCM) 10K type strain sequencing project: providing services to taxonomists for standard genome sequencing and annotation.</title>
        <authorList>
            <consortium name="The Broad Institute Genomics Platform"/>
            <consortium name="The Broad Institute Genome Sequencing Center for Infectious Disease"/>
            <person name="Wu L."/>
            <person name="Ma J."/>
        </authorList>
    </citation>
    <scope>NUCLEOTIDE SEQUENCE [LARGE SCALE GENOMIC DNA]</scope>
    <source>
        <strain evidence="2">CECT 8472</strain>
    </source>
</reference>
<dbReference type="RefSeq" id="WP_382422987.1">
    <property type="nucleotide sequence ID" value="NZ_JBHSCW010000007.1"/>
</dbReference>
<evidence type="ECO:0000313" key="1">
    <source>
        <dbReference type="EMBL" id="MFC4352633.1"/>
    </source>
</evidence>
<protein>
    <submittedName>
        <fullName evidence="1">Mandelate racemase</fullName>
    </submittedName>
</protein>
<dbReference type="InterPro" id="IPR036849">
    <property type="entry name" value="Enolase-like_C_sf"/>
</dbReference>
<gene>
    <name evidence="1" type="ORF">ACFOW6_13860</name>
</gene>
<dbReference type="Proteomes" id="UP001595799">
    <property type="component" value="Unassembled WGS sequence"/>
</dbReference>
<name>A0ABV8UQ66_9PROT</name>